<dbReference type="RefSeq" id="WP_205052068.1">
    <property type="nucleotide sequence ID" value="NZ_JAFBDH010000005.1"/>
</dbReference>
<name>A0ABS2MKK4_9FIRM</name>
<keyword evidence="2" id="KW-1185">Reference proteome</keyword>
<gene>
    <name evidence="1" type="ORF">JOD41_001285</name>
</gene>
<reference evidence="1 2" key="1">
    <citation type="submission" date="2021-01" db="EMBL/GenBank/DDBJ databases">
        <title>Genomic Encyclopedia of Type Strains, Phase IV (KMG-IV): sequencing the most valuable type-strain genomes for metagenomic binning, comparative biology and taxonomic classification.</title>
        <authorList>
            <person name="Goeker M."/>
        </authorList>
    </citation>
    <scope>NUCLEOTIDE SEQUENCE [LARGE SCALE GENOMIC DNA]</scope>
    <source>
        <strain evidence="1 2">DSM 21461</strain>
    </source>
</reference>
<organism evidence="1 2">
    <name type="scientific">Peptoniphilus gorbachii</name>
    <dbReference type="NCBI Taxonomy" id="411567"/>
    <lineage>
        <taxon>Bacteria</taxon>
        <taxon>Bacillati</taxon>
        <taxon>Bacillota</taxon>
        <taxon>Tissierellia</taxon>
        <taxon>Tissierellales</taxon>
        <taxon>Peptoniphilaceae</taxon>
        <taxon>Peptoniphilus</taxon>
    </lineage>
</organism>
<evidence type="ECO:0000313" key="2">
    <source>
        <dbReference type="Proteomes" id="UP000720595"/>
    </source>
</evidence>
<dbReference type="EMBL" id="JAFBDH010000005">
    <property type="protein sequence ID" value="MBM7550548.1"/>
    <property type="molecule type" value="Genomic_DNA"/>
</dbReference>
<sequence length="66" mass="8102">MESKSFLLIEMNMERIRVLQKHKTELREEINSNIYQENEELFSKYSKLERLFNEIICYEAKCLIEI</sequence>
<dbReference type="Proteomes" id="UP000720595">
    <property type="component" value="Unassembled WGS sequence"/>
</dbReference>
<accession>A0ABS2MKK4</accession>
<protein>
    <submittedName>
        <fullName evidence="1">Uncharacterized protein</fullName>
    </submittedName>
</protein>
<comment type="caution">
    <text evidence="1">The sequence shown here is derived from an EMBL/GenBank/DDBJ whole genome shotgun (WGS) entry which is preliminary data.</text>
</comment>
<proteinExistence type="predicted"/>
<evidence type="ECO:0000313" key="1">
    <source>
        <dbReference type="EMBL" id="MBM7550548.1"/>
    </source>
</evidence>